<keyword evidence="3" id="KW-1185">Reference proteome</keyword>
<protein>
    <submittedName>
        <fullName evidence="2">Uncharacterized protein</fullName>
    </submittedName>
</protein>
<accession>A0AAN7UTZ0</accession>
<feature type="transmembrane region" description="Helical" evidence="1">
    <location>
        <begin position="116"/>
        <end position="147"/>
    </location>
</feature>
<feature type="transmembrane region" description="Helical" evidence="1">
    <location>
        <begin position="26"/>
        <end position="45"/>
    </location>
</feature>
<reference evidence="2 3" key="1">
    <citation type="submission" date="2023-10" db="EMBL/GenBank/DDBJ databases">
        <title>Draft genome sequence of Xylaria bambusicola isolate GMP-LS, the root and basal stem rot pathogen of sugarcane in Indonesia.</title>
        <authorList>
            <person name="Selvaraj P."/>
            <person name="Muralishankar V."/>
            <person name="Muruganantham S."/>
            <person name="Sp S."/>
            <person name="Haryani S."/>
            <person name="Lau K.J.X."/>
            <person name="Naqvi N.I."/>
        </authorList>
    </citation>
    <scope>NUCLEOTIDE SEQUENCE [LARGE SCALE GENOMIC DNA]</scope>
    <source>
        <strain evidence="2">GMP-LS</strain>
    </source>
</reference>
<organism evidence="2 3">
    <name type="scientific">Xylaria bambusicola</name>
    <dbReference type="NCBI Taxonomy" id="326684"/>
    <lineage>
        <taxon>Eukaryota</taxon>
        <taxon>Fungi</taxon>
        <taxon>Dikarya</taxon>
        <taxon>Ascomycota</taxon>
        <taxon>Pezizomycotina</taxon>
        <taxon>Sordariomycetes</taxon>
        <taxon>Xylariomycetidae</taxon>
        <taxon>Xylariales</taxon>
        <taxon>Xylariaceae</taxon>
        <taxon>Xylaria</taxon>
    </lineage>
</organism>
<dbReference type="AlphaFoldDB" id="A0AAN7UTZ0"/>
<keyword evidence="1" id="KW-0812">Transmembrane</keyword>
<comment type="caution">
    <text evidence="2">The sequence shown here is derived from an EMBL/GenBank/DDBJ whole genome shotgun (WGS) entry which is preliminary data.</text>
</comment>
<evidence type="ECO:0000313" key="3">
    <source>
        <dbReference type="Proteomes" id="UP001305414"/>
    </source>
</evidence>
<proteinExistence type="predicted"/>
<sequence length="153" mass="17242">MTMSISLPAGIIVAIPTKIPIDMSRYGSRIFTTVMFGLVLATYFQQVFGKVLWPFSLKMALLTSVVLGFSLFVSVQTWQATRPMVYHAAKLFEQVIWRLWDSAQIRRLRKKIEFEFFTLILGAGGNNLCLVIFWPGWAIIGLALFAFSALNVG</sequence>
<keyword evidence="1" id="KW-1133">Transmembrane helix</keyword>
<feature type="transmembrane region" description="Helical" evidence="1">
    <location>
        <begin position="51"/>
        <end position="75"/>
    </location>
</feature>
<dbReference type="EMBL" id="JAWHQM010000038">
    <property type="protein sequence ID" value="KAK5634044.1"/>
    <property type="molecule type" value="Genomic_DNA"/>
</dbReference>
<evidence type="ECO:0000256" key="1">
    <source>
        <dbReference type="SAM" id="Phobius"/>
    </source>
</evidence>
<dbReference type="Proteomes" id="UP001305414">
    <property type="component" value="Unassembled WGS sequence"/>
</dbReference>
<keyword evidence="1" id="KW-0472">Membrane</keyword>
<name>A0AAN7UTZ0_9PEZI</name>
<evidence type="ECO:0000313" key="2">
    <source>
        <dbReference type="EMBL" id="KAK5634044.1"/>
    </source>
</evidence>
<gene>
    <name evidence="2" type="ORF">RRF57_009758</name>
</gene>